<evidence type="ECO:0000313" key="2">
    <source>
        <dbReference type="Proteomes" id="UP001549164"/>
    </source>
</evidence>
<dbReference type="Proteomes" id="UP001549164">
    <property type="component" value="Unassembled WGS sequence"/>
</dbReference>
<dbReference type="Pfam" id="PF07372">
    <property type="entry name" value="DUF1491"/>
    <property type="match status" value="1"/>
</dbReference>
<organism evidence="1 2">
    <name type="scientific">Martelella mangrovi</name>
    <dbReference type="NCBI Taxonomy" id="1397477"/>
    <lineage>
        <taxon>Bacteria</taxon>
        <taxon>Pseudomonadati</taxon>
        <taxon>Pseudomonadota</taxon>
        <taxon>Alphaproteobacteria</taxon>
        <taxon>Hyphomicrobiales</taxon>
        <taxon>Aurantimonadaceae</taxon>
        <taxon>Martelella</taxon>
    </lineage>
</organism>
<dbReference type="InterPro" id="IPR009964">
    <property type="entry name" value="DUF1491"/>
</dbReference>
<dbReference type="RefSeq" id="WP_354433450.1">
    <property type="nucleotide sequence ID" value="NZ_JBEPLY010000003.1"/>
</dbReference>
<reference evidence="1 2" key="1">
    <citation type="submission" date="2024-06" db="EMBL/GenBank/DDBJ databases">
        <title>Genomic Encyclopedia of Type Strains, Phase IV (KMG-IV): sequencing the most valuable type-strain genomes for metagenomic binning, comparative biology and taxonomic classification.</title>
        <authorList>
            <person name="Goeker M."/>
        </authorList>
    </citation>
    <scope>NUCLEOTIDE SEQUENCE [LARGE SCALE GENOMIC DNA]</scope>
    <source>
        <strain evidence="1 2">DSM 28102</strain>
    </source>
</reference>
<proteinExistence type="predicted"/>
<dbReference type="Gene3D" id="3.40.1530.20">
    <property type="entry name" value="Protein of unknown function (DUF1491)"/>
    <property type="match status" value="1"/>
</dbReference>
<protein>
    <recommendedName>
        <fullName evidence="3">DUF1491 domain-containing protein</fullName>
    </recommendedName>
</protein>
<accession>A0ABV2I9R8</accession>
<evidence type="ECO:0008006" key="3">
    <source>
        <dbReference type="Google" id="ProtNLM"/>
    </source>
</evidence>
<comment type="caution">
    <text evidence="1">The sequence shown here is derived from an EMBL/GenBank/DDBJ whole genome shotgun (WGS) entry which is preliminary data.</text>
</comment>
<evidence type="ECO:0000313" key="1">
    <source>
        <dbReference type="EMBL" id="MET3599223.1"/>
    </source>
</evidence>
<keyword evidence="2" id="KW-1185">Reference proteome</keyword>
<name>A0ABV2I9R8_9HYPH</name>
<dbReference type="EMBL" id="JBEPLY010000003">
    <property type="protein sequence ID" value="MET3599223.1"/>
    <property type="molecule type" value="Genomic_DNA"/>
</dbReference>
<gene>
    <name evidence="1" type="ORF">ABID12_001154</name>
</gene>
<sequence>MRLKSDIFVSALVRRVFSSGDFAVVERKGAADAGAIAIRQVMRDGRECLFMPAPQFFTAESDEDRLFEKRLDRAAPEEVEGKLEKEVRFDSDLWVVVLETETVEGLFAVAGEDDEPC</sequence>